<name>A0AAU6SA64_9MICO</name>
<dbReference type="InterPro" id="IPR024747">
    <property type="entry name" value="Pyridox_Oxase-rel"/>
</dbReference>
<dbReference type="Gene3D" id="2.30.110.10">
    <property type="entry name" value="Electron Transport, Fmn-binding Protein, Chain A"/>
    <property type="match status" value="1"/>
</dbReference>
<gene>
    <name evidence="2" type="ORF">MRBLWS13_001416</name>
</gene>
<dbReference type="AlphaFoldDB" id="A0AAU6SA64"/>
<evidence type="ECO:0000313" key="2">
    <source>
        <dbReference type="EMBL" id="WZO33782.1"/>
    </source>
</evidence>
<protein>
    <submittedName>
        <fullName evidence="2">Pyridoxamine 5'-phosphate oxidase family protein</fullName>
    </submittedName>
</protein>
<sequence>MGRTATGSALLRTSECWDLLETAAVGRLAVTGSDGMPDIFPVNFVPFEGAVYIRTAPDVKVVSITAHPFAAFEVDGESDEGWWSVVVRGAAALMRDEVEIERSGVGRLMTQSPRHKQHVLKVTATTVSGRRFAHREAIAPTAPRPVARVADEEPEPPEPPRSDRPDLIPSHPPRT</sequence>
<feature type="compositionally biased region" description="Low complexity" evidence="1">
    <location>
        <begin position="138"/>
        <end position="148"/>
    </location>
</feature>
<evidence type="ECO:0000256" key="1">
    <source>
        <dbReference type="SAM" id="MobiDB-lite"/>
    </source>
</evidence>
<proteinExistence type="predicted"/>
<dbReference type="SUPFAM" id="SSF50475">
    <property type="entry name" value="FMN-binding split barrel"/>
    <property type="match status" value="1"/>
</dbReference>
<dbReference type="RefSeq" id="WP_349428316.1">
    <property type="nucleotide sequence ID" value="NZ_CP151632.1"/>
</dbReference>
<organism evidence="2">
    <name type="scientific">Microbacterium sp. LWS13-1.2</name>
    <dbReference type="NCBI Taxonomy" id="3135264"/>
    <lineage>
        <taxon>Bacteria</taxon>
        <taxon>Bacillati</taxon>
        <taxon>Actinomycetota</taxon>
        <taxon>Actinomycetes</taxon>
        <taxon>Micrococcales</taxon>
        <taxon>Microbacteriaceae</taxon>
        <taxon>Microbacterium</taxon>
    </lineage>
</organism>
<reference evidence="2" key="1">
    <citation type="submission" date="2024-04" db="EMBL/GenBank/DDBJ databases">
        <authorList>
            <person name="Roder T."/>
            <person name="Oberhansli S."/>
            <person name="Kreuzer M."/>
        </authorList>
    </citation>
    <scope>NUCLEOTIDE SEQUENCE</scope>
    <source>
        <strain evidence="2">LWS13-1.2</strain>
    </source>
</reference>
<dbReference type="InterPro" id="IPR012349">
    <property type="entry name" value="Split_barrel_FMN-bd"/>
</dbReference>
<dbReference type="Pfam" id="PF12900">
    <property type="entry name" value="Pyridox_ox_2"/>
    <property type="match status" value="1"/>
</dbReference>
<dbReference type="EMBL" id="CP151632">
    <property type="protein sequence ID" value="WZO33782.1"/>
    <property type="molecule type" value="Genomic_DNA"/>
</dbReference>
<feature type="region of interest" description="Disordered" evidence="1">
    <location>
        <begin position="135"/>
        <end position="175"/>
    </location>
</feature>
<accession>A0AAU6SA64</accession>